<dbReference type="AlphaFoldDB" id="A0A9P9YG52"/>
<dbReference type="EMBL" id="JAMKOV010000021">
    <property type="protein sequence ID" value="KAI8036370.1"/>
    <property type="molecule type" value="Genomic_DNA"/>
</dbReference>
<comment type="caution">
    <text evidence="1">The sequence shown here is derived from an EMBL/GenBank/DDBJ whole genome shotgun (WGS) entry which is preliminary data.</text>
</comment>
<keyword evidence="2" id="KW-1185">Reference proteome</keyword>
<name>A0A9P9YG52_9MUSC</name>
<organism evidence="1 2">
    <name type="scientific">Drosophila gunungcola</name>
    <name type="common">fruit fly</name>
    <dbReference type="NCBI Taxonomy" id="103775"/>
    <lineage>
        <taxon>Eukaryota</taxon>
        <taxon>Metazoa</taxon>
        <taxon>Ecdysozoa</taxon>
        <taxon>Arthropoda</taxon>
        <taxon>Hexapoda</taxon>
        <taxon>Insecta</taxon>
        <taxon>Pterygota</taxon>
        <taxon>Neoptera</taxon>
        <taxon>Endopterygota</taxon>
        <taxon>Diptera</taxon>
        <taxon>Brachycera</taxon>
        <taxon>Muscomorpha</taxon>
        <taxon>Ephydroidea</taxon>
        <taxon>Drosophilidae</taxon>
        <taxon>Drosophila</taxon>
        <taxon>Sophophora</taxon>
    </lineage>
</organism>
<sequence>MRNGSWLGGKTNMTVLWLKKNGKIRYIASAVRVKIRYTNIF</sequence>
<protein>
    <submittedName>
        <fullName evidence="1">Uncharacterized protein</fullName>
    </submittedName>
</protein>
<gene>
    <name evidence="1" type="ORF">M5D96_010963</name>
</gene>
<evidence type="ECO:0000313" key="2">
    <source>
        <dbReference type="Proteomes" id="UP001059596"/>
    </source>
</evidence>
<accession>A0A9P9YG52</accession>
<proteinExistence type="predicted"/>
<evidence type="ECO:0000313" key="1">
    <source>
        <dbReference type="EMBL" id="KAI8036370.1"/>
    </source>
</evidence>
<reference evidence="1" key="1">
    <citation type="journal article" date="2023" name="Genome Biol. Evol.">
        <title>Long-read-based Genome Assembly of Drosophila gunungcola Reveals Fewer Chemosensory Genes in Flower-breeding Species.</title>
        <authorList>
            <person name="Negi A."/>
            <person name="Liao B.Y."/>
            <person name="Yeh S.D."/>
        </authorList>
    </citation>
    <scope>NUCLEOTIDE SEQUENCE</scope>
    <source>
        <strain evidence="1">Sukarami</strain>
    </source>
</reference>
<dbReference type="Proteomes" id="UP001059596">
    <property type="component" value="Unassembled WGS sequence"/>
</dbReference>